<dbReference type="VEuPathDB" id="VectorBase:ISCP_030939"/>
<evidence type="ECO:0000256" key="7">
    <source>
        <dbReference type="SAM" id="SignalP"/>
    </source>
</evidence>
<keyword evidence="2 6" id="KW-0813">Transport</keyword>
<reference evidence="8 10" key="1">
    <citation type="submission" date="2008-03" db="EMBL/GenBank/DDBJ databases">
        <title>Annotation of Ixodes scapularis.</title>
        <authorList>
            <consortium name="Ixodes scapularis Genome Project Consortium"/>
            <person name="Caler E."/>
            <person name="Hannick L.I."/>
            <person name="Bidwell S."/>
            <person name="Joardar V."/>
            <person name="Thiagarajan M."/>
            <person name="Amedeo P."/>
            <person name="Galinsky K.J."/>
            <person name="Schobel S."/>
            <person name="Inman J."/>
            <person name="Hostetler J."/>
            <person name="Miller J."/>
            <person name="Hammond M."/>
            <person name="Megy K."/>
            <person name="Lawson D."/>
            <person name="Kodira C."/>
            <person name="Sutton G."/>
            <person name="Meyer J."/>
            <person name="Hill C.A."/>
            <person name="Birren B."/>
            <person name="Nene V."/>
            <person name="Collins F."/>
            <person name="Alarcon-Chaidez F."/>
            <person name="Wikel S."/>
            <person name="Strausberg R."/>
        </authorList>
    </citation>
    <scope>NUCLEOTIDE SEQUENCE [LARGE SCALE GENOMIC DNA]</scope>
    <source>
        <strain evidence="10">Wikel</strain>
        <strain evidence="8">Wikel colony</strain>
    </source>
</reference>
<protein>
    <recommendedName>
        <fullName evidence="6">Amino acid transporter</fullName>
    </recommendedName>
</protein>
<evidence type="ECO:0000256" key="5">
    <source>
        <dbReference type="ARBA" id="ARBA00023136"/>
    </source>
</evidence>
<reference evidence="9" key="2">
    <citation type="submission" date="2020-05" db="UniProtKB">
        <authorList>
            <consortium name="EnsemblMetazoa"/>
        </authorList>
    </citation>
    <scope>IDENTIFICATION</scope>
    <source>
        <strain evidence="9">wikel</strain>
    </source>
</reference>
<dbReference type="Proteomes" id="UP000001555">
    <property type="component" value="Unassembled WGS sequence"/>
</dbReference>
<dbReference type="InParanoid" id="B7Q6S6"/>
<evidence type="ECO:0000313" key="8">
    <source>
        <dbReference type="EMBL" id="EEC14548.1"/>
    </source>
</evidence>
<dbReference type="PaxDb" id="6945-B7Q6S6"/>
<organism>
    <name type="scientific">Ixodes scapularis</name>
    <name type="common">Black-legged tick</name>
    <name type="synonym">Deer tick</name>
    <dbReference type="NCBI Taxonomy" id="6945"/>
    <lineage>
        <taxon>Eukaryota</taxon>
        <taxon>Metazoa</taxon>
        <taxon>Ecdysozoa</taxon>
        <taxon>Arthropoda</taxon>
        <taxon>Chelicerata</taxon>
        <taxon>Arachnida</taxon>
        <taxon>Acari</taxon>
        <taxon>Parasitiformes</taxon>
        <taxon>Ixodida</taxon>
        <taxon>Ixodoidea</taxon>
        <taxon>Ixodidae</taxon>
        <taxon>Ixodinae</taxon>
        <taxon>Ixodes</taxon>
    </lineage>
</organism>
<gene>
    <name evidence="8" type="ORF">IscW_ISCW011218</name>
</gene>
<keyword evidence="10" id="KW-1185">Reference proteome</keyword>
<keyword evidence="3 6" id="KW-0812">Transmembrane</keyword>
<dbReference type="InterPro" id="IPR001991">
    <property type="entry name" value="Na-dicarboxylate_symporter"/>
</dbReference>
<evidence type="ECO:0000256" key="3">
    <source>
        <dbReference type="ARBA" id="ARBA00022692"/>
    </source>
</evidence>
<evidence type="ECO:0000256" key="4">
    <source>
        <dbReference type="ARBA" id="ARBA00022989"/>
    </source>
</evidence>
<dbReference type="GO" id="GO:0016020">
    <property type="term" value="C:membrane"/>
    <property type="evidence" value="ECO:0007669"/>
    <property type="project" value="UniProtKB-SubCell"/>
</dbReference>
<dbReference type="Gene3D" id="1.10.3860.10">
    <property type="entry name" value="Sodium:dicarboxylate symporter"/>
    <property type="match status" value="1"/>
</dbReference>
<dbReference type="EnsemblMetazoa" id="ISCW011218-RA">
    <property type="protein sequence ID" value="ISCW011218-PA"/>
    <property type="gene ID" value="ISCW011218"/>
</dbReference>
<evidence type="ECO:0000256" key="2">
    <source>
        <dbReference type="ARBA" id="ARBA00022448"/>
    </source>
</evidence>
<feature type="signal peptide" evidence="7">
    <location>
        <begin position="1"/>
        <end position="19"/>
    </location>
</feature>
<keyword evidence="6" id="KW-0769">Symport</keyword>
<sequence length="74" mass="7982">MDNYVGLLTFCTLLGAILAGDEQNIVLSFFVGLSNAMMLLAHLILIYAPIGVFFLTASFIVESEDLQSVTIAIV</sequence>
<keyword evidence="4 6" id="KW-1133">Transmembrane helix</keyword>
<dbReference type="VEuPathDB" id="VectorBase:ISCW011218"/>
<dbReference type="AlphaFoldDB" id="B7Q6S6"/>
<feature type="chain" id="PRO_5014568244" description="Amino acid transporter" evidence="7">
    <location>
        <begin position="20"/>
        <end position="74"/>
    </location>
</feature>
<comment type="caution">
    <text evidence="6">Lacks conserved residue(s) required for the propagation of feature annotation.</text>
</comment>
<dbReference type="EMBL" id="DS869975">
    <property type="protein sequence ID" value="EEC14548.1"/>
    <property type="molecule type" value="Genomic_DNA"/>
</dbReference>
<dbReference type="SUPFAM" id="SSF118215">
    <property type="entry name" value="Proton glutamate symport protein"/>
    <property type="match status" value="1"/>
</dbReference>
<dbReference type="EMBL" id="ABJB010093361">
    <property type="status" value="NOT_ANNOTATED_CDS"/>
    <property type="molecule type" value="Genomic_DNA"/>
</dbReference>
<comment type="similarity">
    <text evidence="6">Belongs to the dicarboxylate/amino acid:cation symporter (DAACS) (TC 2.A.23) family.</text>
</comment>
<evidence type="ECO:0000313" key="10">
    <source>
        <dbReference type="Proteomes" id="UP000001555"/>
    </source>
</evidence>
<evidence type="ECO:0000256" key="6">
    <source>
        <dbReference type="RuleBase" id="RU361216"/>
    </source>
</evidence>
<comment type="subcellular location">
    <subcellularLocation>
        <location evidence="1 6">Membrane</location>
        <topology evidence="1 6">Multi-pass membrane protein</topology>
    </subcellularLocation>
</comment>
<name>B7Q6S6_IXOSC</name>
<dbReference type="Pfam" id="PF00375">
    <property type="entry name" value="SDF"/>
    <property type="match status" value="1"/>
</dbReference>
<accession>B7Q6S6</accession>
<keyword evidence="7" id="KW-0732">Signal</keyword>
<dbReference type="GO" id="GO:0015293">
    <property type="term" value="F:symporter activity"/>
    <property type="evidence" value="ECO:0007669"/>
    <property type="project" value="UniProtKB-UniRule"/>
</dbReference>
<dbReference type="OrthoDB" id="6507565at2759"/>
<dbReference type="VEuPathDB" id="VectorBase:ISCI011218"/>
<evidence type="ECO:0000256" key="1">
    <source>
        <dbReference type="ARBA" id="ARBA00004141"/>
    </source>
</evidence>
<proteinExistence type="inferred from homology"/>
<evidence type="ECO:0000313" key="9">
    <source>
        <dbReference type="EnsemblMetazoa" id="ISCW011218-PA"/>
    </source>
</evidence>
<dbReference type="HOGENOM" id="CLU_2690593_0_0_1"/>
<dbReference type="InterPro" id="IPR036458">
    <property type="entry name" value="Na:dicarbo_symporter_sf"/>
</dbReference>
<keyword evidence="5 6" id="KW-0472">Membrane</keyword>
<feature type="transmembrane region" description="Helical" evidence="6">
    <location>
        <begin position="35"/>
        <end position="61"/>
    </location>
</feature>